<sequence length="431" mass="45635">MGCEFYPTVTVNSFRADVDSKFGVIVTNDSAEPVVVTTSKGDTILESRTLAGNTSAAFELPWVTELRGPASPSAMPGSVRVDQGSYRLRATRPVTVRQYSPIDGFGYSGDASLLLPVNAWGKDYRIVARHHTNTGEGFYAITASEDGTVVQLTAPPRGLTIKSGVTGIDAKGSGTITMNRGDVVEIVTASTTATTNDPTGTLAIADKPIQIIGGHQCAFVPDGVLTCDHLEETIWPISMAATRFIAVGPIVPSDPEPDQVIRILATQPGTTLTYEPPQEGAPTTIAQAGDWVELRTTKDVEVRANLPVLVAQYQVGSSGNPPNYRGADPSLTLAVPVDRYKTAYAVNTLPGMRTYVDMVAPLGSIVRLDGELIASLKPIGSSGFGVARHELAYSSSTPGIHHITGSAPVGVDVFGFFRDDSYWLPAELASK</sequence>
<protein>
    <submittedName>
        <fullName evidence="2">Hemagglutinin/hemolysin-related protein</fullName>
    </submittedName>
</protein>
<name>A0A0K1PLT8_9BACT</name>
<proteinExistence type="predicted"/>
<dbReference type="PANTHER" id="PTHR46534">
    <property type="entry name" value="IGGFC_BINDING DOMAIN-CONTAINING PROTEIN"/>
    <property type="match status" value="1"/>
</dbReference>
<evidence type="ECO:0000259" key="1">
    <source>
        <dbReference type="Pfam" id="PF17517"/>
    </source>
</evidence>
<accession>A0A0K1PLT8</accession>
<gene>
    <name evidence="2" type="ORF">AKJ09_01020</name>
</gene>
<dbReference type="InterPro" id="IPR035234">
    <property type="entry name" value="IgGFc-bd_N"/>
</dbReference>
<keyword evidence="3" id="KW-1185">Reference proteome</keyword>
<dbReference type="STRING" id="1391654.AKJ09_01020"/>
<dbReference type="Pfam" id="PF17517">
    <property type="entry name" value="IgGFc_binding"/>
    <property type="match status" value="1"/>
</dbReference>
<feature type="domain" description="IgGFc-binding protein N-terminal" evidence="1">
    <location>
        <begin position="110"/>
        <end position="415"/>
    </location>
</feature>
<dbReference type="Proteomes" id="UP000064967">
    <property type="component" value="Chromosome"/>
</dbReference>
<dbReference type="EMBL" id="CP012333">
    <property type="protein sequence ID" value="AKU94356.1"/>
    <property type="molecule type" value="Genomic_DNA"/>
</dbReference>
<organism evidence="2 3">
    <name type="scientific">Labilithrix luteola</name>
    <dbReference type="NCBI Taxonomy" id="1391654"/>
    <lineage>
        <taxon>Bacteria</taxon>
        <taxon>Pseudomonadati</taxon>
        <taxon>Myxococcota</taxon>
        <taxon>Polyangia</taxon>
        <taxon>Polyangiales</taxon>
        <taxon>Labilitrichaceae</taxon>
        <taxon>Labilithrix</taxon>
    </lineage>
</organism>
<dbReference type="AlphaFoldDB" id="A0A0K1PLT8"/>
<evidence type="ECO:0000313" key="2">
    <source>
        <dbReference type="EMBL" id="AKU94356.1"/>
    </source>
</evidence>
<dbReference type="PANTHER" id="PTHR46534:SF1">
    <property type="entry name" value="IGGFC-BINDING PROTEIN N-TERMINAL DOMAIN-CONTAINING PROTEIN"/>
    <property type="match status" value="1"/>
</dbReference>
<dbReference type="KEGG" id="llu:AKJ09_01020"/>
<reference evidence="2 3" key="1">
    <citation type="submission" date="2015-08" db="EMBL/GenBank/DDBJ databases">
        <authorList>
            <person name="Babu N.S."/>
            <person name="Beckwith C.J."/>
            <person name="Beseler K.G."/>
            <person name="Brison A."/>
            <person name="Carone J.V."/>
            <person name="Caskin T.P."/>
            <person name="Diamond M."/>
            <person name="Durham M.E."/>
            <person name="Foxe J.M."/>
            <person name="Go M."/>
            <person name="Henderson B.A."/>
            <person name="Jones I.B."/>
            <person name="McGettigan J.A."/>
            <person name="Micheletti S.J."/>
            <person name="Nasrallah M.E."/>
            <person name="Ortiz D."/>
            <person name="Piller C.R."/>
            <person name="Privatt S.R."/>
            <person name="Schneider S.L."/>
            <person name="Sharp S."/>
            <person name="Smith T.C."/>
            <person name="Stanton J.D."/>
            <person name="Ullery H.E."/>
            <person name="Wilson R.J."/>
            <person name="Serrano M.G."/>
            <person name="Buck G."/>
            <person name="Lee V."/>
            <person name="Wang Y."/>
            <person name="Carvalho R."/>
            <person name="Voegtly L."/>
            <person name="Shi R."/>
            <person name="Duckworth R."/>
            <person name="Johnson A."/>
            <person name="Loviza R."/>
            <person name="Walstead R."/>
            <person name="Shah Z."/>
            <person name="Kiflezghi M."/>
            <person name="Wade K."/>
            <person name="Ball S.L."/>
            <person name="Bradley K.W."/>
            <person name="Asai D.J."/>
            <person name="Bowman C.A."/>
            <person name="Russell D.A."/>
            <person name="Pope W.H."/>
            <person name="Jacobs-Sera D."/>
            <person name="Hendrix R.W."/>
            <person name="Hatfull G.F."/>
        </authorList>
    </citation>
    <scope>NUCLEOTIDE SEQUENCE [LARGE SCALE GENOMIC DNA]</scope>
    <source>
        <strain evidence="2 3">DSM 27648</strain>
    </source>
</reference>
<evidence type="ECO:0000313" key="3">
    <source>
        <dbReference type="Proteomes" id="UP000064967"/>
    </source>
</evidence>